<accession>A0A6P6Y0V7</accession>
<protein>
    <recommendedName>
        <fullName evidence="6">Small ribosomal subunit protein uS10m</fullName>
    </recommendedName>
    <alternativeName>
        <fullName evidence="7">28S ribosomal protein S10, mitochondrial</fullName>
    </alternativeName>
</protein>
<sequence>MFTISNHFRCSSLINQLWRTKDLSIVKIQPGTAIKTISSQSKTQSEPARLNEDILYKKIELEARSADRGVLDSYEKFVLMAAKFLDIPVARTWEPFRSIKRRTLLRAAFVKKKYRVQYEFRTYFRSIELKHLTGSTADTFLEYIERNLPEGTALKVTKERLESMPEHLTPPSKT</sequence>
<proteinExistence type="inferred from homology"/>
<keyword evidence="3" id="KW-0689">Ribosomal protein</keyword>
<gene>
    <name evidence="9" type="primary">LOC113793362</name>
</gene>
<evidence type="ECO:0000256" key="7">
    <source>
        <dbReference type="ARBA" id="ARBA00035544"/>
    </source>
</evidence>
<evidence type="ECO:0000313" key="8">
    <source>
        <dbReference type="Proteomes" id="UP000515146"/>
    </source>
</evidence>
<comment type="similarity">
    <text evidence="2">Belongs to the universal ribosomal protein uS10 family.</text>
</comment>
<dbReference type="InterPro" id="IPR040055">
    <property type="entry name" value="Ribosomal_uS10m"/>
</dbReference>
<comment type="subcellular location">
    <subcellularLocation>
        <location evidence="1">Mitochondrion</location>
    </subcellularLocation>
</comment>
<dbReference type="SUPFAM" id="SSF54999">
    <property type="entry name" value="Ribosomal protein S10"/>
    <property type="match status" value="1"/>
</dbReference>
<dbReference type="CTD" id="55173"/>
<keyword evidence="8" id="KW-1185">Reference proteome</keyword>
<evidence type="ECO:0000256" key="5">
    <source>
        <dbReference type="ARBA" id="ARBA00023274"/>
    </source>
</evidence>
<keyword evidence="5" id="KW-0687">Ribonucleoprotein</keyword>
<dbReference type="GeneID" id="113793362"/>
<dbReference type="Pfam" id="PF00338">
    <property type="entry name" value="Ribosomal_S10"/>
    <property type="match status" value="1"/>
</dbReference>
<dbReference type="Gene3D" id="3.30.70.600">
    <property type="entry name" value="Ribosomal protein S10 domain"/>
    <property type="match status" value="1"/>
</dbReference>
<reference evidence="9" key="1">
    <citation type="submission" date="2025-08" db="UniProtKB">
        <authorList>
            <consortium name="RefSeq"/>
        </authorList>
    </citation>
    <scope>IDENTIFICATION</scope>
    <source>
        <strain evidence="9">Airmid</strain>
    </source>
</reference>
<evidence type="ECO:0000256" key="1">
    <source>
        <dbReference type="ARBA" id="ARBA00004173"/>
    </source>
</evidence>
<dbReference type="RefSeq" id="XP_027199182.1">
    <property type="nucleotide sequence ID" value="XM_027343381.1"/>
</dbReference>
<evidence type="ECO:0000256" key="2">
    <source>
        <dbReference type="ARBA" id="ARBA00007102"/>
    </source>
</evidence>
<dbReference type="InParanoid" id="A0A6P6Y0V7"/>
<keyword evidence="4" id="KW-0496">Mitochondrion</keyword>
<dbReference type="InterPro" id="IPR027486">
    <property type="entry name" value="Ribosomal_uS10_dom"/>
</dbReference>
<dbReference type="PANTHER" id="PTHR13334:SF4">
    <property type="entry name" value="SMALL RIBOSOMAL SUBUNIT PROTEIN US10M"/>
    <property type="match status" value="1"/>
</dbReference>
<organism evidence="8 9">
    <name type="scientific">Dermatophagoides pteronyssinus</name>
    <name type="common">European house dust mite</name>
    <dbReference type="NCBI Taxonomy" id="6956"/>
    <lineage>
        <taxon>Eukaryota</taxon>
        <taxon>Metazoa</taxon>
        <taxon>Ecdysozoa</taxon>
        <taxon>Arthropoda</taxon>
        <taxon>Chelicerata</taxon>
        <taxon>Arachnida</taxon>
        <taxon>Acari</taxon>
        <taxon>Acariformes</taxon>
        <taxon>Sarcoptiformes</taxon>
        <taxon>Astigmata</taxon>
        <taxon>Psoroptidia</taxon>
        <taxon>Analgoidea</taxon>
        <taxon>Pyroglyphidae</taxon>
        <taxon>Dermatophagoidinae</taxon>
        <taxon>Dermatophagoides</taxon>
    </lineage>
</organism>
<dbReference type="OMA" id="IRWVQPA"/>
<evidence type="ECO:0000256" key="3">
    <source>
        <dbReference type="ARBA" id="ARBA00022980"/>
    </source>
</evidence>
<dbReference type="KEGG" id="dpte:113793362"/>
<name>A0A6P6Y0V7_DERPT</name>
<dbReference type="PANTHER" id="PTHR13334">
    <property type="entry name" value="MITOCHONDRIAL 28S RIBOSOMAL PROTEIN S10"/>
    <property type="match status" value="1"/>
</dbReference>
<evidence type="ECO:0000256" key="6">
    <source>
        <dbReference type="ARBA" id="ARBA00035261"/>
    </source>
</evidence>
<dbReference type="AlphaFoldDB" id="A0A6P6Y0V7"/>
<dbReference type="GO" id="GO:0005763">
    <property type="term" value="C:mitochondrial small ribosomal subunit"/>
    <property type="evidence" value="ECO:0007669"/>
    <property type="project" value="InterPro"/>
</dbReference>
<dbReference type="Proteomes" id="UP000515146">
    <property type="component" value="Unplaced"/>
</dbReference>
<dbReference type="InterPro" id="IPR036838">
    <property type="entry name" value="Ribosomal_uS10_dom_sf"/>
</dbReference>
<dbReference type="OrthoDB" id="366214at2759"/>
<dbReference type="FunCoup" id="A0A6P6Y0V7">
    <property type="interactions" value="625"/>
</dbReference>
<evidence type="ECO:0000256" key="4">
    <source>
        <dbReference type="ARBA" id="ARBA00023128"/>
    </source>
</evidence>
<dbReference type="SMART" id="SM01403">
    <property type="entry name" value="Ribosomal_S10"/>
    <property type="match status" value="1"/>
</dbReference>
<evidence type="ECO:0000313" key="9">
    <source>
        <dbReference type="RefSeq" id="XP_027199182.1"/>
    </source>
</evidence>